<evidence type="ECO:0000313" key="4">
    <source>
        <dbReference type="Proteomes" id="UP001597023"/>
    </source>
</evidence>
<feature type="compositionally biased region" description="Pro residues" evidence="1">
    <location>
        <begin position="327"/>
        <end position="338"/>
    </location>
</feature>
<dbReference type="Pfam" id="PF20568">
    <property type="entry name" value="DUF6777"/>
    <property type="match status" value="1"/>
</dbReference>
<evidence type="ECO:0000259" key="2">
    <source>
        <dbReference type="Pfam" id="PF20568"/>
    </source>
</evidence>
<feature type="region of interest" description="Disordered" evidence="1">
    <location>
        <begin position="80"/>
        <end position="155"/>
    </location>
</feature>
<evidence type="ECO:0000313" key="3">
    <source>
        <dbReference type="EMBL" id="MFD0313068.1"/>
    </source>
</evidence>
<proteinExistence type="predicted"/>
<feature type="compositionally biased region" description="Gly residues" evidence="1">
    <location>
        <begin position="81"/>
        <end position="97"/>
    </location>
</feature>
<accession>A0ABW2W4J8</accession>
<feature type="compositionally biased region" description="Low complexity" evidence="1">
    <location>
        <begin position="1"/>
        <end position="11"/>
    </location>
</feature>
<feature type="compositionally biased region" description="Low complexity" evidence="1">
    <location>
        <begin position="382"/>
        <end position="393"/>
    </location>
</feature>
<dbReference type="InterPro" id="IPR046704">
    <property type="entry name" value="DUF6777"/>
</dbReference>
<feature type="domain" description="DUF6777" evidence="2">
    <location>
        <begin position="141"/>
        <end position="302"/>
    </location>
</feature>
<dbReference type="EMBL" id="JBHTEB010000001">
    <property type="protein sequence ID" value="MFD0313068.1"/>
    <property type="molecule type" value="Genomic_DNA"/>
</dbReference>
<comment type="caution">
    <text evidence="3">The sequence shown here is derived from an EMBL/GenBank/DDBJ whole genome shotgun (WGS) entry which is preliminary data.</text>
</comment>
<dbReference type="Proteomes" id="UP001597023">
    <property type="component" value="Unassembled WGS sequence"/>
</dbReference>
<feature type="compositionally biased region" description="Polar residues" evidence="1">
    <location>
        <begin position="254"/>
        <end position="268"/>
    </location>
</feature>
<evidence type="ECO:0000256" key="1">
    <source>
        <dbReference type="SAM" id="MobiDB-lite"/>
    </source>
</evidence>
<gene>
    <name evidence="3" type="ORF">ACFQZ6_02230</name>
</gene>
<feature type="compositionally biased region" description="Pro residues" evidence="1">
    <location>
        <begin position="28"/>
        <end position="51"/>
    </location>
</feature>
<name>A0ABW2W4J8_9ACTN</name>
<feature type="region of interest" description="Disordered" evidence="1">
    <location>
        <begin position="288"/>
        <end position="393"/>
    </location>
</feature>
<dbReference type="RefSeq" id="WP_381604640.1">
    <property type="nucleotide sequence ID" value="NZ_JBHTEB010000001.1"/>
</dbReference>
<organism evidence="3 4">
    <name type="scientific">Streptomyces flavalbus</name>
    <dbReference type="NCBI Taxonomy" id="2665155"/>
    <lineage>
        <taxon>Bacteria</taxon>
        <taxon>Bacillati</taxon>
        <taxon>Actinomycetota</taxon>
        <taxon>Actinomycetes</taxon>
        <taxon>Kitasatosporales</taxon>
        <taxon>Streptomycetaceae</taxon>
        <taxon>Streptomyces</taxon>
    </lineage>
</organism>
<feature type="compositionally biased region" description="Low complexity" evidence="1">
    <location>
        <begin position="363"/>
        <end position="376"/>
    </location>
</feature>
<sequence length="393" mass="39940">MSVEPPSSGRPTGPPSGPLSGGSSAQPPSGPPTPPPGGGSSTPQPPEPGPGRPWWRSVPRVAAITAAVVAAVIIAVVLTRPGGGSGGGSGSATGGEGEVFLQAAGKSGPDPFTDSSATDSSAPPVTPSATTESAPANTVRGVDGDAPGLYGGTRDTTSCDVEKQIKFLQKDEARNRAFAGVAGVKPTEVPDYLRSLTPVQLRMDTRVTNHGYQDGKATSYQAVLQTGTAVLVNDRGLPRVRCACGNPLTDPVPQKTTPKTTGDSWPSYRSSNVVVVEPAAKPVEAFTLYDPDSGDWFKRHKGDTGAKDRPTQPPKDAATPSTTPTTPTAPPTAPPTTPTGPGTPETSEEPVPPENTPEEPSPDTETPTTSGSTPEAPDTPDTPETPTTADPGV</sequence>
<feature type="region of interest" description="Disordered" evidence="1">
    <location>
        <begin position="1"/>
        <end position="55"/>
    </location>
</feature>
<keyword evidence="4" id="KW-1185">Reference proteome</keyword>
<feature type="compositionally biased region" description="Polar residues" evidence="1">
    <location>
        <begin position="113"/>
        <end position="136"/>
    </location>
</feature>
<reference evidence="4" key="1">
    <citation type="journal article" date="2019" name="Int. J. Syst. Evol. Microbiol.">
        <title>The Global Catalogue of Microorganisms (GCM) 10K type strain sequencing project: providing services to taxonomists for standard genome sequencing and annotation.</title>
        <authorList>
            <consortium name="The Broad Institute Genomics Platform"/>
            <consortium name="The Broad Institute Genome Sequencing Center for Infectious Disease"/>
            <person name="Wu L."/>
            <person name="Ma J."/>
        </authorList>
    </citation>
    <scope>NUCLEOTIDE SEQUENCE [LARGE SCALE GENOMIC DNA]</scope>
    <source>
        <strain evidence="4">CGMCC 4.7400</strain>
    </source>
</reference>
<protein>
    <submittedName>
        <fullName evidence="3">DUF6777 domain-containing protein</fullName>
    </submittedName>
</protein>
<feature type="compositionally biased region" description="Low complexity" evidence="1">
    <location>
        <begin position="317"/>
        <end position="326"/>
    </location>
</feature>
<feature type="region of interest" description="Disordered" evidence="1">
    <location>
        <begin position="246"/>
        <end position="268"/>
    </location>
</feature>